<dbReference type="GO" id="GO:0015658">
    <property type="term" value="F:branched-chain amino acid transmembrane transporter activity"/>
    <property type="evidence" value="ECO:0007669"/>
    <property type="project" value="InterPro"/>
</dbReference>
<protein>
    <submittedName>
        <fullName evidence="7">Branched-chain amino acid ABC transporter permease</fullName>
    </submittedName>
</protein>
<evidence type="ECO:0000313" key="7">
    <source>
        <dbReference type="EMBL" id="QCI63110.1"/>
    </source>
</evidence>
<feature type="transmembrane region" description="Helical" evidence="6">
    <location>
        <begin position="96"/>
        <end position="119"/>
    </location>
</feature>
<dbReference type="Proteomes" id="UP000298781">
    <property type="component" value="Chromosome"/>
</dbReference>
<reference evidence="7 8" key="1">
    <citation type="submission" date="2019-04" db="EMBL/GenBank/DDBJ databases">
        <title>Phreatobacter aquaticus sp. nov.</title>
        <authorList>
            <person name="Choi A."/>
        </authorList>
    </citation>
    <scope>NUCLEOTIDE SEQUENCE [LARGE SCALE GENOMIC DNA]</scope>
    <source>
        <strain evidence="7 8">KCTC 52518</strain>
    </source>
</reference>
<dbReference type="PANTHER" id="PTHR30482:SF20">
    <property type="entry name" value="HIGH-AFFINITY BRANCHED-CHAIN AMINO ACID TRANSPORT SYSTEM PERMEASE PROTEIN LIVM"/>
    <property type="match status" value="1"/>
</dbReference>
<feature type="transmembrane region" description="Helical" evidence="6">
    <location>
        <begin position="48"/>
        <end position="65"/>
    </location>
</feature>
<dbReference type="EMBL" id="CP039690">
    <property type="protein sequence ID" value="QCI63110.1"/>
    <property type="molecule type" value="Genomic_DNA"/>
</dbReference>
<feature type="transmembrane region" description="Helical" evidence="6">
    <location>
        <begin position="23"/>
        <end position="41"/>
    </location>
</feature>
<dbReference type="RefSeq" id="WP_136958572.1">
    <property type="nucleotide sequence ID" value="NZ_CP039690.1"/>
</dbReference>
<gene>
    <name evidence="7" type="ORF">E8M01_01980</name>
</gene>
<feature type="transmembrane region" description="Helical" evidence="6">
    <location>
        <begin position="301"/>
        <end position="318"/>
    </location>
</feature>
<keyword evidence="2" id="KW-1003">Cell membrane</keyword>
<keyword evidence="4 6" id="KW-1133">Transmembrane helix</keyword>
<dbReference type="PANTHER" id="PTHR30482">
    <property type="entry name" value="HIGH-AFFINITY BRANCHED-CHAIN AMINO ACID TRANSPORT SYSTEM PERMEASE"/>
    <property type="match status" value="1"/>
</dbReference>
<evidence type="ECO:0000256" key="4">
    <source>
        <dbReference type="ARBA" id="ARBA00022989"/>
    </source>
</evidence>
<dbReference type="KEGG" id="pstg:E8M01_01980"/>
<evidence type="ECO:0000256" key="6">
    <source>
        <dbReference type="SAM" id="Phobius"/>
    </source>
</evidence>
<evidence type="ECO:0000256" key="2">
    <source>
        <dbReference type="ARBA" id="ARBA00022475"/>
    </source>
</evidence>
<keyword evidence="5 6" id="KW-0472">Membrane</keyword>
<feature type="transmembrane region" description="Helical" evidence="6">
    <location>
        <begin position="258"/>
        <end position="281"/>
    </location>
</feature>
<dbReference type="GO" id="GO:0005886">
    <property type="term" value="C:plasma membrane"/>
    <property type="evidence" value="ECO:0007669"/>
    <property type="project" value="UniProtKB-SubCell"/>
</dbReference>
<evidence type="ECO:0000256" key="1">
    <source>
        <dbReference type="ARBA" id="ARBA00004651"/>
    </source>
</evidence>
<evidence type="ECO:0000256" key="3">
    <source>
        <dbReference type="ARBA" id="ARBA00022692"/>
    </source>
</evidence>
<dbReference type="Pfam" id="PF02653">
    <property type="entry name" value="BPD_transp_2"/>
    <property type="match status" value="1"/>
</dbReference>
<dbReference type="OrthoDB" id="9804361at2"/>
<organism evidence="7 8">
    <name type="scientific">Phreatobacter stygius</name>
    <dbReference type="NCBI Taxonomy" id="1940610"/>
    <lineage>
        <taxon>Bacteria</taxon>
        <taxon>Pseudomonadati</taxon>
        <taxon>Pseudomonadota</taxon>
        <taxon>Alphaproteobacteria</taxon>
        <taxon>Hyphomicrobiales</taxon>
        <taxon>Phreatobacteraceae</taxon>
        <taxon>Phreatobacter</taxon>
    </lineage>
</organism>
<keyword evidence="3 6" id="KW-0812">Transmembrane</keyword>
<dbReference type="AlphaFoldDB" id="A0A4D7AZF1"/>
<comment type="subcellular location">
    <subcellularLocation>
        <location evidence="1">Cell membrane</location>
        <topology evidence="1">Multi-pass membrane protein</topology>
    </subcellularLocation>
</comment>
<accession>A0A4D7AZF1</accession>
<dbReference type="InterPro" id="IPR001851">
    <property type="entry name" value="ABC_transp_permease"/>
</dbReference>
<evidence type="ECO:0000256" key="5">
    <source>
        <dbReference type="ARBA" id="ARBA00023136"/>
    </source>
</evidence>
<dbReference type="PROSITE" id="PS51257">
    <property type="entry name" value="PROKAR_LIPOPROTEIN"/>
    <property type="match status" value="1"/>
</dbReference>
<feature type="transmembrane region" description="Helical" evidence="6">
    <location>
        <begin position="172"/>
        <end position="191"/>
    </location>
</feature>
<sequence>MRYVLRTSYRQDTRLFKDGLPQYGWYLAMLACALAAPAFLGIHHVSQLTFVLIFAIAGIGFQIMLGFCGLISLGQAGFLAIGAYACVFLERRGVPFVLALPAAALISAAAGAALGVPVLRLKGLYLAMATMSLGFIIEEAAARWTTVTGGNAGMMVPPISVFGYRLGSDVPLYFLCLGLLLASLWVAANLLRSPTGRAMVAVRDSQIAAQSMGVEAARVKTKAFALSAFFTGIAGALMAHKLSFISPDQFTLAISIELLIMILIGGIGSLRGVVFGAIFLVAMPELLAELEQLLPGGNLPALRPLAFGLLLILVMLFEPRGINGLVEKAVDYVKLVPLYRKGMFARQRSFAKSERW</sequence>
<dbReference type="CDD" id="cd06581">
    <property type="entry name" value="TM_PBP1_LivM_like"/>
    <property type="match status" value="1"/>
</dbReference>
<keyword evidence="8" id="KW-1185">Reference proteome</keyword>
<name>A0A4D7AZF1_9HYPH</name>
<evidence type="ECO:0000313" key="8">
    <source>
        <dbReference type="Proteomes" id="UP000298781"/>
    </source>
</evidence>
<dbReference type="InterPro" id="IPR043428">
    <property type="entry name" value="LivM-like"/>
</dbReference>
<proteinExistence type="predicted"/>